<organism evidence="3 4">
    <name type="scientific">Sorghum bicolor</name>
    <name type="common">Sorghum</name>
    <name type="synonym">Sorghum vulgare</name>
    <dbReference type="NCBI Taxonomy" id="4558"/>
    <lineage>
        <taxon>Eukaryota</taxon>
        <taxon>Viridiplantae</taxon>
        <taxon>Streptophyta</taxon>
        <taxon>Embryophyta</taxon>
        <taxon>Tracheophyta</taxon>
        <taxon>Spermatophyta</taxon>
        <taxon>Magnoliopsida</taxon>
        <taxon>Liliopsida</taxon>
        <taxon>Poales</taxon>
        <taxon>Poaceae</taxon>
        <taxon>PACMAD clade</taxon>
        <taxon>Panicoideae</taxon>
        <taxon>Andropogonodae</taxon>
        <taxon>Andropogoneae</taxon>
        <taxon>Sorghinae</taxon>
        <taxon>Sorghum</taxon>
    </lineage>
</organism>
<dbReference type="Proteomes" id="UP000807115">
    <property type="component" value="Chromosome 5"/>
</dbReference>
<feature type="transmembrane region" description="Helical" evidence="2">
    <location>
        <begin position="12"/>
        <end position="33"/>
    </location>
</feature>
<proteinExistence type="inferred from homology"/>
<comment type="similarity">
    <text evidence="1">Belongs to the peptidase S10 family.</text>
</comment>
<comment type="caution">
    <text evidence="3">The sequence shown here is derived from an EMBL/GenBank/DDBJ whole genome shotgun (WGS) entry which is preliminary data.</text>
</comment>
<dbReference type="InterPro" id="IPR001563">
    <property type="entry name" value="Peptidase_S10"/>
</dbReference>
<gene>
    <name evidence="3" type="ORF">BDA96_05G110800</name>
</gene>
<dbReference type="InterPro" id="IPR029058">
    <property type="entry name" value="AB_hydrolase_fold"/>
</dbReference>
<name>A0A921QYJ6_SORBI</name>
<reference evidence="3" key="2">
    <citation type="submission" date="2020-10" db="EMBL/GenBank/DDBJ databases">
        <authorList>
            <person name="Cooper E.A."/>
            <person name="Brenton Z.W."/>
            <person name="Flinn B.S."/>
            <person name="Jenkins J."/>
            <person name="Shu S."/>
            <person name="Flowers D."/>
            <person name="Luo F."/>
            <person name="Wang Y."/>
            <person name="Xia P."/>
            <person name="Barry K."/>
            <person name="Daum C."/>
            <person name="Lipzen A."/>
            <person name="Yoshinaga Y."/>
            <person name="Schmutz J."/>
            <person name="Saski C."/>
            <person name="Vermerris W."/>
            <person name="Kresovich S."/>
        </authorList>
    </citation>
    <scope>NUCLEOTIDE SEQUENCE</scope>
</reference>
<sequence length="125" mass="14017">MANSAPSCRAFSWLWLWLLLLLRLWCLLLVLYCPMMSSALVVRELPGFDGPLPFFLETGYVEVDESNGVQLFYYFVQSERDPASDPLLLWLQGGPGCSGLSGLVYEIVISVSTRNFGLDNWLSSS</sequence>
<evidence type="ECO:0000256" key="2">
    <source>
        <dbReference type="SAM" id="Phobius"/>
    </source>
</evidence>
<reference evidence="3" key="1">
    <citation type="journal article" date="2019" name="BMC Genomics">
        <title>A new reference genome for Sorghum bicolor reveals high levels of sequence similarity between sweet and grain genotypes: implications for the genetics of sugar metabolism.</title>
        <authorList>
            <person name="Cooper E.A."/>
            <person name="Brenton Z.W."/>
            <person name="Flinn B.S."/>
            <person name="Jenkins J."/>
            <person name="Shu S."/>
            <person name="Flowers D."/>
            <person name="Luo F."/>
            <person name="Wang Y."/>
            <person name="Xia P."/>
            <person name="Barry K."/>
            <person name="Daum C."/>
            <person name="Lipzen A."/>
            <person name="Yoshinaga Y."/>
            <person name="Schmutz J."/>
            <person name="Saski C."/>
            <person name="Vermerris W."/>
            <person name="Kresovich S."/>
        </authorList>
    </citation>
    <scope>NUCLEOTIDE SEQUENCE</scope>
</reference>
<dbReference type="Gene3D" id="3.40.50.1820">
    <property type="entry name" value="alpha/beta hydrolase"/>
    <property type="match status" value="1"/>
</dbReference>
<evidence type="ECO:0000313" key="3">
    <source>
        <dbReference type="EMBL" id="KAG0529580.1"/>
    </source>
</evidence>
<dbReference type="SUPFAM" id="SSF53474">
    <property type="entry name" value="alpha/beta-Hydrolases"/>
    <property type="match status" value="1"/>
</dbReference>
<dbReference type="PANTHER" id="PTHR11802">
    <property type="entry name" value="SERINE PROTEASE FAMILY S10 SERINE CARBOXYPEPTIDASE"/>
    <property type="match status" value="1"/>
</dbReference>
<dbReference type="PANTHER" id="PTHR11802:SF204">
    <property type="entry name" value="OS11G0460800 PROTEIN"/>
    <property type="match status" value="1"/>
</dbReference>
<keyword evidence="2" id="KW-1133">Transmembrane helix</keyword>
<keyword evidence="2" id="KW-0812">Transmembrane</keyword>
<accession>A0A921QYJ6</accession>
<dbReference type="EMBL" id="CM027684">
    <property type="protein sequence ID" value="KAG0529580.1"/>
    <property type="molecule type" value="Genomic_DNA"/>
</dbReference>
<protein>
    <submittedName>
        <fullName evidence="3">Uncharacterized protein</fullName>
    </submittedName>
</protein>
<evidence type="ECO:0000313" key="4">
    <source>
        <dbReference type="Proteomes" id="UP000807115"/>
    </source>
</evidence>
<evidence type="ECO:0000256" key="1">
    <source>
        <dbReference type="ARBA" id="ARBA00009431"/>
    </source>
</evidence>
<dbReference type="GO" id="GO:0004185">
    <property type="term" value="F:serine-type carboxypeptidase activity"/>
    <property type="evidence" value="ECO:0007669"/>
    <property type="project" value="InterPro"/>
</dbReference>
<dbReference type="AlphaFoldDB" id="A0A921QYJ6"/>
<dbReference type="GO" id="GO:0006508">
    <property type="term" value="P:proteolysis"/>
    <property type="evidence" value="ECO:0007669"/>
    <property type="project" value="InterPro"/>
</dbReference>
<keyword evidence="2" id="KW-0472">Membrane</keyword>
<dbReference type="Pfam" id="PF00450">
    <property type="entry name" value="Peptidase_S10"/>
    <property type="match status" value="1"/>
</dbReference>